<accession>A0ABU1IXP1</accession>
<sequence>MSKAERYRQIIEQTRVRFLQDATIKLQDIHAGLTSYNGLEEPDADAGLALANQIHRHVHAIKGLALTLSYAEIDELCGDMINYILNDPARIWKREHVDRLQQQVNQLQQLIDDARASSSIT</sequence>
<name>A0ABU1IXP1_9BACL</name>
<comment type="caution">
    <text evidence="2">The sequence shown here is derived from an EMBL/GenBank/DDBJ whole genome shotgun (WGS) entry which is preliminary data.</text>
</comment>
<dbReference type="Gene3D" id="1.20.120.160">
    <property type="entry name" value="HPT domain"/>
    <property type="match status" value="1"/>
</dbReference>
<dbReference type="InterPro" id="IPR036641">
    <property type="entry name" value="HPT_dom_sf"/>
</dbReference>
<dbReference type="EMBL" id="JAVDQH010000006">
    <property type="protein sequence ID" value="MDR6244016.1"/>
    <property type="molecule type" value="Genomic_DNA"/>
</dbReference>
<organism evidence="2 3">
    <name type="scientific">Paenibacillus hunanensis</name>
    <dbReference type="NCBI Taxonomy" id="539262"/>
    <lineage>
        <taxon>Bacteria</taxon>
        <taxon>Bacillati</taxon>
        <taxon>Bacillota</taxon>
        <taxon>Bacilli</taxon>
        <taxon>Bacillales</taxon>
        <taxon>Paenibacillaceae</taxon>
        <taxon>Paenibacillus</taxon>
    </lineage>
</organism>
<dbReference type="GO" id="GO:0016301">
    <property type="term" value="F:kinase activity"/>
    <property type="evidence" value="ECO:0007669"/>
    <property type="project" value="UniProtKB-KW"/>
</dbReference>
<reference evidence="2 3" key="1">
    <citation type="submission" date="2023-07" db="EMBL/GenBank/DDBJ databases">
        <title>Genomic Encyclopedia of Type Strains, Phase IV (KMG-IV): sequencing the most valuable type-strain genomes for metagenomic binning, comparative biology and taxonomic classification.</title>
        <authorList>
            <person name="Goeker M."/>
        </authorList>
    </citation>
    <scope>NUCLEOTIDE SEQUENCE [LARGE SCALE GENOMIC DNA]</scope>
    <source>
        <strain evidence="2 3">DSM 22170</strain>
    </source>
</reference>
<dbReference type="SUPFAM" id="SSF47226">
    <property type="entry name" value="Histidine-containing phosphotransfer domain, HPT domain"/>
    <property type="match status" value="1"/>
</dbReference>
<keyword evidence="2" id="KW-0418">Kinase</keyword>
<dbReference type="Pfam" id="PF01627">
    <property type="entry name" value="Hpt"/>
    <property type="match status" value="1"/>
</dbReference>
<keyword evidence="2" id="KW-0808">Transferase</keyword>
<protein>
    <submittedName>
        <fullName evidence="2">Chemotaxis protein histidine kinase CheA</fullName>
    </submittedName>
</protein>
<evidence type="ECO:0000259" key="1">
    <source>
        <dbReference type="Pfam" id="PF01627"/>
    </source>
</evidence>
<dbReference type="RefSeq" id="WP_188775851.1">
    <property type="nucleotide sequence ID" value="NZ_BMMB01000005.1"/>
</dbReference>
<keyword evidence="3" id="KW-1185">Reference proteome</keyword>
<feature type="domain" description="HPt" evidence="1">
    <location>
        <begin position="17"/>
        <end position="109"/>
    </location>
</feature>
<evidence type="ECO:0000313" key="2">
    <source>
        <dbReference type="EMBL" id="MDR6244016.1"/>
    </source>
</evidence>
<proteinExistence type="predicted"/>
<gene>
    <name evidence="2" type="ORF">JOC58_001909</name>
</gene>
<evidence type="ECO:0000313" key="3">
    <source>
        <dbReference type="Proteomes" id="UP001185028"/>
    </source>
</evidence>
<dbReference type="InterPro" id="IPR008207">
    <property type="entry name" value="Sig_transdc_His_kin_Hpt_dom"/>
</dbReference>
<dbReference type="Proteomes" id="UP001185028">
    <property type="component" value="Unassembled WGS sequence"/>
</dbReference>